<protein>
    <submittedName>
        <fullName evidence="1">Uncharacterized protein</fullName>
    </submittedName>
</protein>
<organism evidence="1 2">
    <name type="scientific">Azorhizobium oxalatiphilum</name>
    <dbReference type="NCBI Taxonomy" id="980631"/>
    <lineage>
        <taxon>Bacteria</taxon>
        <taxon>Pseudomonadati</taxon>
        <taxon>Pseudomonadota</taxon>
        <taxon>Alphaproteobacteria</taxon>
        <taxon>Hyphomicrobiales</taxon>
        <taxon>Xanthobacteraceae</taxon>
        <taxon>Azorhizobium</taxon>
    </lineage>
</organism>
<comment type="caution">
    <text evidence="1">The sequence shown here is derived from an EMBL/GenBank/DDBJ whole genome shotgun (WGS) entry which is preliminary data.</text>
</comment>
<dbReference type="EMBL" id="BMCT01000008">
    <property type="protein sequence ID" value="GGF81688.1"/>
    <property type="molecule type" value="Genomic_DNA"/>
</dbReference>
<dbReference type="Proteomes" id="UP000606044">
    <property type="component" value="Unassembled WGS sequence"/>
</dbReference>
<sequence>MTGTREFDVTDLRQAWIIDRREALEEISARRHEGHNSIWISLRGSDLPNLNVAFNGNLAVVNACNLSGSDTEIAVSMGDGSALPLDDTTTFFLTEFGIGQPMENSVVVDAGRAIRVLLDFFDEPTVRSTAIDWLEL</sequence>
<keyword evidence="2" id="KW-1185">Reference proteome</keyword>
<gene>
    <name evidence="1" type="ORF">GCM10007301_47280</name>
</gene>
<dbReference type="AlphaFoldDB" id="A0A917CBK7"/>
<reference evidence="1" key="1">
    <citation type="journal article" date="2014" name="Int. J. Syst. Evol. Microbiol.">
        <title>Complete genome sequence of Corynebacterium casei LMG S-19264T (=DSM 44701T), isolated from a smear-ripened cheese.</title>
        <authorList>
            <consortium name="US DOE Joint Genome Institute (JGI-PGF)"/>
            <person name="Walter F."/>
            <person name="Albersmeier A."/>
            <person name="Kalinowski J."/>
            <person name="Ruckert C."/>
        </authorList>
    </citation>
    <scope>NUCLEOTIDE SEQUENCE</scope>
    <source>
        <strain evidence="1">CCM 7897</strain>
    </source>
</reference>
<dbReference type="RefSeq" id="WP_188583229.1">
    <property type="nucleotide sequence ID" value="NZ_BMCT01000008.1"/>
</dbReference>
<evidence type="ECO:0000313" key="2">
    <source>
        <dbReference type="Proteomes" id="UP000606044"/>
    </source>
</evidence>
<evidence type="ECO:0000313" key="1">
    <source>
        <dbReference type="EMBL" id="GGF81688.1"/>
    </source>
</evidence>
<proteinExistence type="predicted"/>
<name>A0A917CBK7_9HYPH</name>
<reference evidence="1" key="2">
    <citation type="submission" date="2020-09" db="EMBL/GenBank/DDBJ databases">
        <authorList>
            <person name="Sun Q."/>
            <person name="Sedlacek I."/>
        </authorList>
    </citation>
    <scope>NUCLEOTIDE SEQUENCE</scope>
    <source>
        <strain evidence="1">CCM 7897</strain>
    </source>
</reference>
<accession>A0A917CBK7</accession>